<reference evidence="1" key="1">
    <citation type="submission" date="2014-11" db="EMBL/GenBank/DDBJ databases">
        <authorList>
            <person name="Amaro Gonzalez C."/>
        </authorList>
    </citation>
    <scope>NUCLEOTIDE SEQUENCE</scope>
</reference>
<organism evidence="1">
    <name type="scientific">Anguilla anguilla</name>
    <name type="common">European freshwater eel</name>
    <name type="synonym">Muraena anguilla</name>
    <dbReference type="NCBI Taxonomy" id="7936"/>
    <lineage>
        <taxon>Eukaryota</taxon>
        <taxon>Metazoa</taxon>
        <taxon>Chordata</taxon>
        <taxon>Craniata</taxon>
        <taxon>Vertebrata</taxon>
        <taxon>Euteleostomi</taxon>
        <taxon>Actinopterygii</taxon>
        <taxon>Neopterygii</taxon>
        <taxon>Teleostei</taxon>
        <taxon>Anguilliformes</taxon>
        <taxon>Anguillidae</taxon>
        <taxon>Anguilla</taxon>
    </lineage>
</organism>
<accession>A0A0E9SB73</accession>
<proteinExistence type="predicted"/>
<sequence length="34" mass="3742">MWDFAAKFVHSCAKRKRETLTSVGGLVCICEGVV</sequence>
<reference evidence="1" key="2">
    <citation type="journal article" date="2015" name="Fish Shellfish Immunol.">
        <title>Early steps in the European eel (Anguilla anguilla)-Vibrio vulnificus interaction in the gills: Role of the RtxA13 toxin.</title>
        <authorList>
            <person name="Callol A."/>
            <person name="Pajuelo D."/>
            <person name="Ebbesson L."/>
            <person name="Teles M."/>
            <person name="MacKenzie S."/>
            <person name="Amaro C."/>
        </authorList>
    </citation>
    <scope>NUCLEOTIDE SEQUENCE</scope>
</reference>
<dbReference type="EMBL" id="GBXM01070642">
    <property type="protein sequence ID" value="JAH37935.1"/>
    <property type="molecule type" value="Transcribed_RNA"/>
</dbReference>
<dbReference type="AlphaFoldDB" id="A0A0E9SB73"/>
<protein>
    <submittedName>
        <fullName evidence="1">Uncharacterized protein</fullName>
    </submittedName>
</protein>
<evidence type="ECO:0000313" key="1">
    <source>
        <dbReference type="EMBL" id="JAH37935.1"/>
    </source>
</evidence>
<name>A0A0E9SB73_ANGAN</name>